<dbReference type="AlphaFoldDB" id="A0A4Y9YK60"/>
<gene>
    <name evidence="2" type="ORF">EVG20_g6734</name>
</gene>
<feature type="region of interest" description="Disordered" evidence="1">
    <location>
        <begin position="841"/>
        <end position="885"/>
    </location>
</feature>
<feature type="region of interest" description="Disordered" evidence="1">
    <location>
        <begin position="654"/>
        <end position="683"/>
    </location>
</feature>
<feature type="compositionally biased region" description="Basic and acidic residues" evidence="1">
    <location>
        <begin position="368"/>
        <end position="381"/>
    </location>
</feature>
<feature type="region of interest" description="Disordered" evidence="1">
    <location>
        <begin position="303"/>
        <end position="404"/>
    </location>
</feature>
<protein>
    <submittedName>
        <fullName evidence="2">Uncharacterized protein</fullName>
    </submittedName>
</protein>
<sequence length="918" mass="101797">MSASNAEAGPSTGLTLPPYLADPPELRLHPRALPPHIIFTKQIVPLSELPPEYPFYQIRTRLGKFVLGWYEFSSAVELTGIPDCELARAGDVYIDRHGCRVWVCYAAAGREWQLWEGNAAVKAGSSRRHPLFPSGERRSGRWSYLLWFTGESFRWTQHIAVILLASHWTANSVGGAWICERYSLERREGTVSFGTLRDVIEMWEDANQFPRVERSQSAGEMTEATMTERTSTKPDLKAQDRARRSVFGTAESATRRDRAPSEILASVINSVYDRNQRETRVSDKNKQRFPPIPQAVKRAARFPLGSSISPGSPFNRSSAPSPSHRESSSPFSENPVPLRDKSTPSPISSNRRHTLLQPRVSTSISSERSLRRSRELSEFRRPPSSTSQLPRSLSKVRSPPAPSLSDFLAPSTSLYELSLLPSPQPARRVLLSPQPGPSSSALTIREPPEPPVDNLAWKHEPSLTPTMELQSIGSTPQIETTSYHTPSLSTNLDTKPSTSRLMSDRRVPSPDFMGLSPPYNIAPAQPSLASPSLELSVPSTAARGLSASPTIPLPTQERSALPQSLRELPMPDVSPEESPSSGHVIPSTTGQDRMRIGDDTVQSDPAHAENKENEAPMTLICTRCIEDGVAETCNIEGSGQRCHRCKEKHYKCSNTSELGKRKREPDVDPQPQVANGRTQREKRRRLDPVVREMVKLGRRVGSIGARGLGERVLRSKMSTGHPSVVKSGPRKAMRVRVKIPERVAHQLVNRRSTLARVSPEVRRSIRLASSSKQHVTQRWKPTRNSNVIAPVAPRLRTVEQIDECRKPLAGAQGQVAFLEELVEDDEIVEDILLEEGGIQENIHNNDEESSVADVSGQRADNPGGSGAQHTSEAEPPSTPSIVKPVGWAAMKDRMNYIERTMEELVGAVRDLRREMDRL</sequence>
<feature type="compositionally biased region" description="Polar residues" evidence="1">
    <location>
        <begin position="478"/>
        <end position="501"/>
    </location>
</feature>
<accession>A0A4Y9YK60</accession>
<evidence type="ECO:0000313" key="2">
    <source>
        <dbReference type="EMBL" id="TFY62350.1"/>
    </source>
</evidence>
<dbReference type="Proteomes" id="UP000298327">
    <property type="component" value="Unassembled WGS sequence"/>
</dbReference>
<organism evidence="2 3">
    <name type="scientific">Dentipellis fragilis</name>
    <dbReference type="NCBI Taxonomy" id="205917"/>
    <lineage>
        <taxon>Eukaryota</taxon>
        <taxon>Fungi</taxon>
        <taxon>Dikarya</taxon>
        <taxon>Basidiomycota</taxon>
        <taxon>Agaricomycotina</taxon>
        <taxon>Agaricomycetes</taxon>
        <taxon>Russulales</taxon>
        <taxon>Hericiaceae</taxon>
        <taxon>Dentipellis</taxon>
    </lineage>
</organism>
<feature type="compositionally biased region" description="Low complexity" evidence="1">
    <location>
        <begin position="317"/>
        <end position="332"/>
    </location>
</feature>
<feature type="region of interest" description="Disordered" evidence="1">
    <location>
        <begin position="478"/>
        <end position="502"/>
    </location>
</feature>
<feature type="compositionally biased region" description="Polar residues" evidence="1">
    <location>
        <begin position="306"/>
        <end position="316"/>
    </location>
</feature>
<comment type="caution">
    <text evidence="2">The sequence shown here is derived from an EMBL/GenBank/DDBJ whole genome shotgun (WGS) entry which is preliminary data.</text>
</comment>
<evidence type="ECO:0000313" key="3">
    <source>
        <dbReference type="Proteomes" id="UP000298327"/>
    </source>
</evidence>
<dbReference type="STRING" id="205917.A0A4Y9YK60"/>
<feature type="region of interest" description="Disordered" evidence="1">
    <location>
        <begin position="568"/>
        <end position="611"/>
    </location>
</feature>
<reference evidence="2 3" key="1">
    <citation type="submission" date="2019-02" db="EMBL/GenBank/DDBJ databases">
        <title>Genome sequencing of the rare red list fungi Dentipellis fragilis.</title>
        <authorList>
            <person name="Buettner E."/>
            <person name="Kellner H."/>
        </authorList>
    </citation>
    <scope>NUCLEOTIDE SEQUENCE [LARGE SCALE GENOMIC DNA]</scope>
    <source>
        <strain evidence="2 3">DSM 105465</strain>
    </source>
</reference>
<keyword evidence="3" id="KW-1185">Reference proteome</keyword>
<proteinExistence type="predicted"/>
<feature type="compositionally biased region" description="Low complexity" evidence="1">
    <location>
        <begin position="358"/>
        <end position="367"/>
    </location>
</feature>
<feature type="compositionally biased region" description="Polar residues" evidence="1">
    <location>
        <begin position="577"/>
        <end position="591"/>
    </location>
</feature>
<dbReference type="OrthoDB" id="3243215at2759"/>
<evidence type="ECO:0000256" key="1">
    <source>
        <dbReference type="SAM" id="MobiDB-lite"/>
    </source>
</evidence>
<dbReference type="EMBL" id="SEOQ01000467">
    <property type="protein sequence ID" value="TFY62350.1"/>
    <property type="molecule type" value="Genomic_DNA"/>
</dbReference>
<feature type="compositionally biased region" description="Basic and acidic residues" evidence="1">
    <location>
        <begin position="230"/>
        <end position="243"/>
    </location>
</feature>
<feature type="region of interest" description="Disordered" evidence="1">
    <location>
        <begin position="211"/>
        <end position="258"/>
    </location>
</feature>
<feature type="compositionally biased region" description="Polar residues" evidence="1">
    <location>
        <begin position="215"/>
        <end position="229"/>
    </location>
</feature>
<name>A0A4Y9YK60_9AGAM</name>
<feature type="region of interest" description="Disordered" evidence="1">
    <location>
        <begin position="426"/>
        <end position="448"/>
    </location>
</feature>